<evidence type="ECO:0008006" key="4">
    <source>
        <dbReference type="Google" id="ProtNLM"/>
    </source>
</evidence>
<keyword evidence="3" id="KW-1185">Reference proteome</keyword>
<reference evidence="2 3" key="1">
    <citation type="submission" date="2018-08" db="EMBL/GenBank/DDBJ databases">
        <title>Verrucosispora craniellae sp. nov., isolated from a marine sponge in the South China Sea.</title>
        <authorList>
            <person name="Li L."/>
            <person name="Lin H.W."/>
        </authorList>
    </citation>
    <scope>NUCLEOTIDE SEQUENCE [LARGE SCALE GENOMIC DNA]</scope>
    <source>
        <strain evidence="2 3">LHW63014</strain>
    </source>
</reference>
<evidence type="ECO:0000313" key="3">
    <source>
        <dbReference type="Proteomes" id="UP000262621"/>
    </source>
</evidence>
<comment type="caution">
    <text evidence="2">The sequence shown here is derived from an EMBL/GenBank/DDBJ whole genome shotgun (WGS) entry which is preliminary data.</text>
</comment>
<dbReference type="Proteomes" id="UP000262621">
    <property type="component" value="Unassembled WGS sequence"/>
</dbReference>
<accession>A0A372FS91</accession>
<sequence>MSLEAAGAGEHSPLGHVPSQPGWNCRACGLAWPCGPARESLIAEYEGNTTALSLYLAACLHEAIDDLRELDVRSTGGCGGVFDRFLGWIDQQPKPDQMPPHEPRVGP</sequence>
<evidence type="ECO:0000313" key="2">
    <source>
        <dbReference type="EMBL" id="RFS43390.1"/>
    </source>
</evidence>
<proteinExistence type="predicted"/>
<feature type="region of interest" description="Disordered" evidence="1">
    <location>
        <begin position="1"/>
        <end position="21"/>
    </location>
</feature>
<dbReference type="AlphaFoldDB" id="A0A372FS91"/>
<dbReference type="EMBL" id="QVFU01000063">
    <property type="protein sequence ID" value="RFS43390.1"/>
    <property type="molecule type" value="Genomic_DNA"/>
</dbReference>
<evidence type="ECO:0000256" key="1">
    <source>
        <dbReference type="SAM" id="MobiDB-lite"/>
    </source>
</evidence>
<organism evidence="2 3">
    <name type="scientific">Micromonospora craniellae</name>
    <dbReference type="NCBI Taxonomy" id="2294034"/>
    <lineage>
        <taxon>Bacteria</taxon>
        <taxon>Bacillati</taxon>
        <taxon>Actinomycetota</taxon>
        <taxon>Actinomycetes</taxon>
        <taxon>Micromonosporales</taxon>
        <taxon>Micromonosporaceae</taxon>
        <taxon>Micromonospora</taxon>
    </lineage>
</organism>
<gene>
    <name evidence="2" type="ORF">D0Q02_28145</name>
</gene>
<name>A0A372FS91_9ACTN</name>
<protein>
    <recommendedName>
        <fullName evidence="4">Flavin reductase</fullName>
    </recommendedName>
</protein>